<reference evidence="2 3" key="1">
    <citation type="journal article" date="2018" name="Aquat. Microb. Ecol.">
        <title>Gammaproteobacterial methanotrophs dominate.</title>
        <authorList>
            <person name="Rissanen A.J."/>
            <person name="Saarenheimo J."/>
            <person name="Tiirola M."/>
            <person name="Peura S."/>
            <person name="Aalto S.L."/>
            <person name="Karvinen A."/>
            <person name="Nykanen H."/>
        </authorList>
    </citation>
    <scope>NUCLEOTIDE SEQUENCE [LARGE SCALE GENOMIC DNA]</scope>
    <source>
        <strain evidence="2">AMbin10</strain>
    </source>
</reference>
<feature type="compositionally biased region" description="Low complexity" evidence="1">
    <location>
        <begin position="80"/>
        <end position="95"/>
    </location>
</feature>
<feature type="compositionally biased region" description="Basic and acidic residues" evidence="1">
    <location>
        <begin position="381"/>
        <end position="394"/>
    </location>
</feature>
<organism evidence="2 3">
    <name type="scientific">Candidatus Methylumidiphilus alinenensis</name>
    <dbReference type="NCBI Taxonomy" id="2202197"/>
    <lineage>
        <taxon>Bacteria</taxon>
        <taxon>Pseudomonadati</taxon>
        <taxon>Pseudomonadota</taxon>
        <taxon>Gammaproteobacteria</taxon>
        <taxon>Methylococcales</taxon>
        <taxon>Candidatus Methylumidiphilus</taxon>
    </lineage>
</organism>
<comment type="caution">
    <text evidence="2">The sequence shown here is derived from an EMBL/GenBank/DDBJ whole genome shotgun (WGS) entry which is preliminary data.</text>
</comment>
<name>A0A2W4QI87_9GAMM</name>
<sequence>MYFYNKKSIALICIYGSFLGLNGCASITSEVICGNDIGKEVDACEKKKNVGDGIVYYLPKRDIRIDIAVAKSGSAGGGASPTTTVNSTITTSTDSPQNISTTISSGAKSDKPKSAQRASTKAKGKNTKSNAKESGDVQKPMDTQKAKVTITIPNNRDTETLPDLNHVFLLRYSKNWIGDNNMGVGVSPLGLLTVTHADTINKINDIAANIAVDAAAISMGVGALLKTSDTARTTALPTATITPATFTPSGYTATFNEIAVPNECKEGGYTLLIDPTKDKLNPNICGISIDISPVFVNGLKNGNSSWIDHEGFFESLDGFYDTSRSVARKIRNLVGQFPLVQYRLYSLPGLFYKQDIPYKVNIYNSDCNKSVDNNKTQNESSNKEQDQDKSKGDKPECKDYVASFLAFSPNASKVYFAPVTETLFTDNTSDITLVNGVVNSMKENTDSELLGLSKIPATVLGAYTNATGEIFSGLGMVTKNQGTLQSNEQTVLLNAQKITRCQMAIASNNLTGKTGDDLTKAYSAIQTACGN</sequence>
<feature type="compositionally biased region" description="Polar residues" evidence="1">
    <location>
        <begin position="369"/>
        <end position="380"/>
    </location>
</feature>
<evidence type="ECO:0000313" key="3">
    <source>
        <dbReference type="Proteomes" id="UP000249396"/>
    </source>
</evidence>
<dbReference type="AlphaFoldDB" id="A0A2W4QI87"/>
<evidence type="ECO:0000256" key="1">
    <source>
        <dbReference type="SAM" id="MobiDB-lite"/>
    </source>
</evidence>
<feature type="compositionally biased region" description="Polar residues" evidence="1">
    <location>
        <begin position="96"/>
        <end position="107"/>
    </location>
</feature>
<accession>A0A2W4QI87</accession>
<proteinExistence type="predicted"/>
<gene>
    <name evidence="2" type="ORF">DM484_25370</name>
</gene>
<dbReference type="EMBL" id="QJPH01000506">
    <property type="protein sequence ID" value="PZN71881.1"/>
    <property type="molecule type" value="Genomic_DNA"/>
</dbReference>
<feature type="region of interest" description="Disordered" evidence="1">
    <location>
        <begin position="72"/>
        <end position="146"/>
    </location>
</feature>
<feature type="region of interest" description="Disordered" evidence="1">
    <location>
        <begin position="369"/>
        <end position="394"/>
    </location>
</feature>
<dbReference type="Proteomes" id="UP000249396">
    <property type="component" value="Unassembled WGS sequence"/>
</dbReference>
<protein>
    <submittedName>
        <fullName evidence="2">Uncharacterized protein</fullName>
    </submittedName>
</protein>
<evidence type="ECO:0000313" key="2">
    <source>
        <dbReference type="EMBL" id="PZN71881.1"/>
    </source>
</evidence>